<dbReference type="Pfam" id="PF00892">
    <property type="entry name" value="EamA"/>
    <property type="match status" value="2"/>
</dbReference>
<dbReference type="PANTHER" id="PTHR32322:SF2">
    <property type="entry name" value="EAMA DOMAIN-CONTAINING PROTEIN"/>
    <property type="match status" value="1"/>
</dbReference>
<evidence type="ECO:0000256" key="3">
    <source>
        <dbReference type="ARBA" id="ARBA00022692"/>
    </source>
</evidence>
<dbReference type="Gene3D" id="1.10.3730.20">
    <property type="match status" value="1"/>
</dbReference>
<sequence>MSVTEIVSEESSTDRVGELGAYVSLALMVLIGSTTATAAKYVVRELPVGLIPVIRFGCAGLCLLPVVWREGVLSRLIRTDGLRLLVGAALCVPINQSFFLNATRLAPTSHVALFYAAVPLVVLLLASGLGQERLNLDRLGGVLASILGVLVIGLGNFLHGGTAERNAVWGDLLLVGAVVSWGAYMTVNKPLVAKHGALPVLAATFLLGSLLDLPIALASLPSWSSLEAASPAAWRGLAFLILVSTILGLAFQNQALRRLDASQVATVGNASPILTVLWGIWLFHEAVTPSLALGGILTLAGIVWTSRKDFKFAPQLAPADSVSL</sequence>
<dbReference type="InterPro" id="IPR000620">
    <property type="entry name" value="EamA_dom"/>
</dbReference>
<feature type="domain" description="EamA" evidence="7">
    <location>
        <begin position="169"/>
        <end position="306"/>
    </location>
</feature>
<dbReference type="RefSeq" id="WP_406695104.1">
    <property type="nucleotide sequence ID" value="NZ_CP155447.1"/>
</dbReference>
<feature type="transmembrane region" description="Helical" evidence="6">
    <location>
        <begin position="167"/>
        <end position="185"/>
    </location>
</feature>
<feature type="transmembrane region" description="Helical" evidence="6">
    <location>
        <begin position="49"/>
        <end position="68"/>
    </location>
</feature>
<evidence type="ECO:0000256" key="1">
    <source>
        <dbReference type="ARBA" id="ARBA00004141"/>
    </source>
</evidence>
<evidence type="ECO:0000256" key="2">
    <source>
        <dbReference type="ARBA" id="ARBA00007362"/>
    </source>
</evidence>
<comment type="similarity">
    <text evidence="2">Belongs to the EamA transporter family.</text>
</comment>
<feature type="transmembrane region" description="Helical" evidence="6">
    <location>
        <begin position="21"/>
        <end position="43"/>
    </location>
</feature>
<gene>
    <name evidence="8" type="ORF">V5E97_29105</name>
</gene>
<feature type="transmembrane region" description="Helical" evidence="6">
    <location>
        <begin position="232"/>
        <end position="251"/>
    </location>
</feature>
<dbReference type="PANTHER" id="PTHR32322">
    <property type="entry name" value="INNER MEMBRANE TRANSPORTER"/>
    <property type="match status" value="1"/>
</dbReference>
<feature type="transmembrane region" description="Helical" evidence="6">
    <location>
        <begin position="197"/>
        <end position="220"/>
    </location>
</feature>
<dbReference type="EMBL" id="CP155447">
    <property type="protein sequence ID" value="XBH02361.1"/>
    <property type="molecule type" value="Genomic_DNA"/>
</dbReference>
<keyword evidence="3 6" id="KW-0812">Transmembrane</keyword>
<feature type="transmembrane region" description="Helical" evidence="6">
    <location>
        <begin position="287"/>
        <end position="305"/>
    </location>
</feature>
<feature type="transmembrane region" description="Helical" evidence="6">
    <location>
        <begin position="263"/>
        <end position="281"/>
    </location>
</feature>
<dbReference type="AlphaFoldDB" id="A0AAU7CAU9"/>
<evidence type="ECO:0000259" key="7">
    <source>
        <dbReference type="Pfam" id="PF00892"/>
    </source>
</evidence>
<dbReference type="GO" id="GO:0016020">
    <property type="term" value="C:membrane"/>
    <property type="evidence" value="ECO:0007669"/>
    <property type="project" value="UniProtKB-SubCell"/>
</dbReference>
<comment type="subcellular location">
    <subcellularLocation>
        <location evidence="1">Membrane</location>
        <topology evidence="1">Multi-pass membrane protein</topology>
    </subcellularLocation>
</comment>
<evidence type="ECO:0000256" key="5">
    <source>
        <dbReference type="ARBA" id="ARBA00023136"/>
    </source>
</evidence>
<evidence type="ECO:0000313" key="8">
    <source>
        <dbReference type="EMBL" id="XBH02361.1"/>
    </source>
</evidence>
<dbReference type="SUPFAM" id="SSF103481">
    <property type="entry name" value="Multidrug resistance efflux transporter EmrE"/>
    <property type="match status" value="2"/>
</dbReference>
<name>A0AAU7CAU9_9BACT</name>
<evidence type="ECO:0000256" key="4">
    <source>
        <dbReference type="ARBA" id="ARBA00022989"/>
    </source>
</evidence>
<reference evidence="8" key="1">
    <citation type="submission" date="2024-05" db="EMBL/GenBank/DDBJ databases">
        <title>Planctomycetes of the genus Singulisphaera possess chitinolytic capabilities.</title>
        <authorList>
            <person name="Ivanova A."/>
        </authorList>
    </citation>
    <scope>NUCLEOTIDE SEQUENCE</scope>
    <source>
        <strain evidence="8">Ch08T</strain>
    </source>
</reference>
<feature type="transmembrane region" description="Helical" evidence="6">
    <location>
        <begin position="80"/>
        <end position="100"/>
    </location>
</feature>
<feature type="transmembrane region" description="Helical" evidence="6">
    <location>
        <begin position="142"/>
        <end position="161"/>
    </location>
</feature>
<feature type="domain" description="EamA" evidence="7">
    <location>
        <begin position="22"/>
        <end position="153"/>
    </location>
</feature>
<accession>A0AAU7CAU9</accession>
<evidence type="ECO:0000256" key="6">
    <source>
        <dbReference type="SAM" id="Phobius"/>
    </source>
</evidence>
<organism evidence="8">
    <name type="scientific">Singulisphaera sp. Ch08</name>
    <dbReference type="NCBI Taxonomy" id="3120278"/>
    <lineage>
        <taxon>Bacteria</taxon>
        <taxon>Pseudomonadati</taxon>
        <taxon>Planctomycetota</taxon>
        <taxon>Planctomycetia</taxon>
        <taxon>Isosphaerales</taxon>
        <taxon>Isosphaeraceae</taxon>
        <taxon>Singulisphaera</taxon>
    </lineage>
</organism>
<feature type="transmembrane region" description="Helical" evidence="6">
    <location>
        <begin position="112"/>
        <end position="130"/>
    </location>
</feature>
<protein>
    <submittedName>
        <fullName evidence="8">DMT family transporter</fullName>
    </submittedName>
</protein>
<dbReference type="InterPro" id="IPR037185">
    <property type="entry name" value="EmrE-like"/>
</dbReference>
<keyword evidence="4 6" id="KW-1133">Transmembrane helix</keyword>
<dbReference type="InterPro" id="IPR050638">
    <property type="entry name" value="AA-Vitamin_Transporters"/>
</dbReference>
<keyword evidence="5 6" id="KW-0472">Membrane</keyword>
<proteinExistence type="inferred from homology"/>